<evidence type="ECO:0000256" key="4">
    <source>
        <dbReference type="ARBA" id="ARBA00023295"/>
    </source>
</evidence>
<evidence type="ECO:0000313" key="6">
    <source>
        <dbReference type="EMBL" id="MDM4018650.1"/>
    </source>
</evidence>
<name>A0ABT7PQC3_9BACT</name>
<dbReference type="SMART" id="SM00640">
    <property type="entry name" value="Glyco_32"/>
    <property type="match status" value="1"/>
</dbReference>
<organism evidence="6 7">
    <name type="scientific">Roseiconus lacunae</name>
    <dbReference type="NCBI Taxonomy" id="2605694"/>
    <lineage>
        <taxon>Bacteria</taxon>
        <taxon>Pseudomonadati</taxon>
        <taxon>Planctomycetota</taxon>
        <taxon>Planctomycetia</taxon>
        <taxon>Pirellulales</taxon>
        <taxon>Pirellulaceae</taxon>
        <taxon>Roseiconus</taxon>
    </lineage>
</organism>
<dbReference type="SUPFAM" id="SSF75005">
    <property type="entry name" value="Arabinanase/levansucrase/invertase"/>
    <property type="match status" value="1"/>
</dbReference>
<evidence type="ECO:0000313" key="7">
    <source>
        <dbReference type="Proteomes" id="UP001239462"/>
    </source>
</evidence>
<dbReference type="EMBL" id="JASZZN010000024">
    <property type="protein sequence ID" value="MDM4018650.1"/>
    <property type="molecule type" value="Genomic_DNA"/>
</dbReference>
<keyword evidence="4" id="KW-0326">Glycosidase</keyword>
<reference evidence="6 7" key="1">
    <citation type="submission" date="2023-06" db="EMBL/GenBank/DDBJ databases">
        <title>Roseiconus lacunae JC819 isolated from Gulf of Mannar region, Tamil Nadu.</title>
        <authorList>
            <person name="Pk S."/>
            <person name="Ch S."/>
            <person name="Ch V.R."/>
        </authorList>
    </citation>
    <scope>NUCLEOTIDE SEQUENCE [LARGE SCALE GENOMIC DNA]</scope>
    <source>
        <strain evidence="6 7">JC819</strain>
    </source>
</reference>
<proteinExistence type="inferred from homology"/>
<dbReference type="InterPro" id="IPR023296">
    <property type="entry name" value="Glyco_hydro_beta-prop_sf"/>
</dbReference>
<evidence type="ECO:0000256" key="1">
    <source>
        <dbReference type="ARBA" id="ARBA00009902"/>
    </source>
</evidence>
<feature type="domain" description="Glycosyl hydrolase family 32 N-terminal" evidence="5">
    <location>
        <begin position="17"/>
        <end position="144"/>
    </location>
</feature>
<dbReference type="RefSeq" id="WP_289166530.1">
    <property type="nucleotide sequence ID" value="NZ_JASZZN010000024.1"/>
</dbReference>
<dbReference type="InterPro" id="IPR013148">
    <property type="entry name" value="Glyco_hydro_32_N"/>
</dbReference>
<protein>
    <recommendedName>
        <fullName evidence="2">beta-fructofuranosidase</fullName>
        <ecNumber evidence="2">3.2.1.26</ecNumber>
    </recommendedName>
</protein>
<dbReference type="InterPro" id="IPR001362">
    <property type="entry name" value="Glyco_hydro_32"/>
</dbReference>
<comment type="similarity">
    <text evidence="1">Belongs to the glycosyl hydrolase 32 family.</text>
</comment>
<dbReference type="Proteomes" id="UP001239462">
    <property type="component" value="Unassembled WGS sequence"/>
</dbReference>
<keyword evidence="7" id="KW-1185">Reference proteome</keyword>
<dbReference type="Pfam" id="PF00251">
    <property type="entry name" value="Glyco_hydro_32N"/>
    <property type="match status" value="1"/>
</dbReference>
<dbReference type="InterPro" id="IPR051214">
    <property type="entry name" value="GH32_Enzymes"/>
</dbReference>
<dbReference type="CDD" id="cd18609">
    <property type="entry name" value="GH32-like"/>
    <property type="match status" value="1"/>
</dbReference>
<dbReference type="GO" id="GO:0016787">
    <property type="term" value="F:hydrolase activity"/>
    <property type="evidence" value="ECO:0007669"/>
    <property type="project" value="UniProtKB-KW"/>
</dbReference>
<dbReference type="EC" id="3.2.1.26" evidence="2"/>
<dbReference type="Gene3D" id="2.115.10.20">
    <property type="entry name" value="Glycosyl hydrolase domain, family 43"/>
    <property type="match status" value="1"/>
</dbReference>
<evidence type="ECO:0000259" key="5">
    <source>
        <dbReference type="Pfam" id="PF00251"/>
    </source>
</evidence>
<dbReference type="PANTHER" id="PTHR43101:SF1">
    <property type="entry name" value="BETA-FRUCTOSIDASE"/>
    <property type="match status" value="1"/>
</dbReference>
<accession>A0ABT7PQC3</accession>
<evidence type="ECO:0000256" key="3">
    <source>
        <dbReference type="ARBA" id="ARBA00022801"/>
    </source>
</evidence>
<sequence length="521" mass="59232">MYSETTGSRKTLGDVDIIYHEGIYHLFHLVLPNHDYIAHAVSDDCFHWRRVENALHIGDPGSWDDSMLWTMHVGPDPHHPGRWRMFYTGLSRRDHGLKQRLGMATSDNLYTWKKSSVHWVDRRSDLPYELPGRPPQPTYQFDGKSAYPVGPDPLYYESSIDEGRHWVSWRDPFYYRDNDRGWLLCAGRVKDGPVVRRGCVAVMEETAPNQFSPRPPLHHPGLYDDIEVPNLLNLRGEYFLIGSIREDAKIRYWHTSEIGRPWQSYDDNVLLASGNYAGRICHDDKGVLLWCFFTPGDDGADRTVRNLMPPPKRLMCDPNGRLRVESFEGFNDRVTGPLAINRLGPMKTARPGDSVTCDDGVLTLSSYSGFQAFLFNDDADCFRLQATIRMIDQGKCGLVFRINRSTHDGYYLSLDLKKGVAQLRAWGTGDEYSGETMMQFQTLQSGFWYNPVAGTAELRLIAHGSYIELTINGRVILSLADQIFSRGALGIYAESTKLEVSNVKLDRLTSPVQSDEHLTVG</sequence>
<evidence type="ECO:0000256" key="2">
    <source>
        <dbReference type="ARBA" id="ARBA00012758"/>
    </source>
</evidence>
<comment type="caution">
    <text evidence="6">The sequence shown here is derived from an EMBL/GenBank/DDBJ whole genome shotgun (WGS) entry which is preliminary data.</text>
</comment>
<dbReference type="PANTHER" id="PTHR43101">
    <property type="entry name" value="BETA-FRUCTOSIDASE"/>
    <property type="match status" value="1"/>
</dbReference>
<gene>
    <name evidence="6" type="ORF">QTN89_24570</name>
</gene>
<dbReference type="Gene3D" id="2.60.120.560">
    <property type="entry name" value="Exo-inulinase, domain 1"/>
    <property type="match status" value="1"/>
</dbReference>
<keyword evidence="3 6" id="KW-0378">Hydrolase</keyword>